<dbReference type="RefSeq" id="WP_111332268.1">
    <property type="nucleotide sequence ID" value="NZ_CP030032.1"/>
</dbReference>
<keyword evidence="5" id="KW-1185">Reference proteome</keyword>
<dbReference type="GO" id="GO:0005886">
    <property type="term" value="C:plasma membrane"/>
    <property type="evidence" value="ECO:0007669"/>
    <property type="project" value="TreeGrafter"/>
</dbReference>
<reference evidence="4 5" key="1">
    <citation type="submission" date="2018-06" db="EMBL/GenBank/DDBJ databases">
        <title>Lujinxingia sediminis gen. nov. sp. nov., a new facultative anaerobic member of the class Deltaproteobacteria, and proposal of Lujinxingaceae fam. nov.</title>
        <authorList>
            <person name="Guo L.-Y."/>
            <person name="Li C.-M."/>
            <person name="Wang S."/>
            <person name="Du Z.-J."/>
        </authorList>
    </citation>
    <scope>NUCLEOTIDE SEQUENCE [LARGE SCALE GENOMIC DNA]</scope>
    <source>
        <strain evidence="4 5">FA350</strain>
    </source>
</reference>
<evidence type="ECO:0000256" key="2">
    <source>
        <dbReference type="ARBA" id="ARBA00022741"/>
    </source>
</evidence>
<dbReference type="PROSITE" id="PS00211">
    <property type="entry name" value="ABC_TRANSPORTER_1"/>
    <property type="match status" value="1"/>
</dbReference>
<keyword evidence="1" id="KW-0813">Transport</keyword>
<dbReference type="InterPro" id="IPR003439">
    <property type="entry name" value="ABC_transporter-like_ATP-bd"/>
</dbReference>
<dbReference type="OrthoDB" id="9809450at2"/>
<dbReference type="EMBL" id="CP030032">
    <property type="protein sequence ID" value="AWV88480.1"/>
    <property type="molecule type" value="Genomic_DNA"/>
</dbReference>
<dbReference type="Gene3D" id="3.40.50.300">
    <property type="entry name" value="P-loop containing nucleotide triphosphate hydrolases"/>
    <property type="match status" value="1"/>
</dbReference>
<name>A0A2Z4FHW3_9DELT</name>
<evidence type="ECO:0000313" key="5">
    <source>
        <dbReference type="Proteomes" id="UP000249799"/>
    </source>
</evidence>
<dbReference type="PANTHER" id="PTHR24220">
    <property type="entry name" value="IMPORT ATP-BINDING PROTEIN"/>
    <property type="match status" value="1"/>
</dbReference>
<dbReference type="PANTHER" id="PTHR24220:SF86">
    <property type="entry name" value="ABC TRANSPORTER ABCH.1"/>
    <property type="match status" value="1"/>
</dbReference>
<dbReference type="GO" id="GO:0016887">
    <property type="term" value="F:ATP hydrolysis activity"/>
    <property type="evidence" value="ECO:0007669"/>
    <property type="project" value="InterPro"/>
</dbReference>
<keyword evidence="3" id="KW-0067">ATP-binding</keyword>
<dbReference type="PROSITE" id="PS50893">
    <property type="entry name" value="ABC_TRANSPORTER_2"/>
    <property type="match status" value="1"/>
</dbReference>
<proteinExistence type="predicted"/>
<dbReference type="FunFam" id="3.40.50.300:FF:000032">
    <property type="entry name" value="Export ABC transporter ATP-binding protein"/>
    <property type="match status" value="1"/>
</dbReference>
<gene>
    <name evidence="4" type="ORF">DN745_03605</name>
</gene>
<evidence type="ECO:0000256" key="3">
    <source>
        <dbReference type="ARBA" id="ARBA00022840"/>
    </source>
</evidence>
<dbReference type="Pfam" id="PF00005">
    <property type="entry name" value="ABC_tran"/>
    <property type="match status" value="1"/>
</dbReference>
<organism evidence="4 5">
    <name type="scientific">Bradymonas sediminis</name>
    <dbReference type="NCBI Taxonomy" id="1548548"/>
    <lineage>
        <taxon>Bacteria</taxon>
        <taxon>Deltaproteobacteria</taxon>
        <taxon>Bradymonadales</taxon>
        <taxon>Bradymonadaceae</taxon>
        <taxon>Bradymonas</taxon>
    </lineage>
</organism>
<evidence type="ECO:0000256" key="1">
    <source>
        <dbReference type="ARBA" id="ARBA00022448"/>
    </source>
</evidence>
<dbReference type="KEGG" id="bsed:DN745_03605"/>
<dbReference type="InterPro" id="IPR017871">
    <property type="entry name" value="ABC_transporter-like_CS"/>
</dbReference>
<sequence length="231" mass="25530">MSAIVELREVDKDYPLGATVVQALKGVSLSIHRGEFTTIAGPSGSGKTTILNLIGCIDVSTRGKVLIDGHSTAEMSDRALTDLRLHTLGFIFQSFNLIDVLNVFDNVEFPLLLQGKLDKAERKKRVEDMVERVGLTKQLVQRPNELSGGQRQRVAIARALVTHPKIVLADEPTANLDSATGRNIIDLMREINRSMETTFIFSSHDPKIIDRAERVIELVDGNISTDDRRTA</sequence>
<accession>A0A2Z4FHW3</accession>
<dbReference type="SMART" id="SM00382">
    <property type="entry name" value="AAA"/>
    <property type="match status" value="1"/>
</dbReference>
<dbReference type="AlphaFoldDB" id="A0A2Z4FHW3"/>
<protein>
    <submittedName>
        <fullName evidence="4">Uncharacterized protein</fullName>
    </submittedName>
</protein>
<dbReference type="SUPFAM" id="SSF52540">
    <property type="entry name" value="P-loop containing nucleoside triphosphate hydrolases"/>
    <property type="match status" value="1"/>
</dbReference>
<dbReference type="GO" id="GO:0098796">
    <property type="term" value="C:membrane protein complex"/>
    <property type="evidence" value="ECO:0007669"/>
    <property type="project" value="UniProtKB-ARBA"/>
</dbReference>
<dbReference type="InterPro" id="IPR027417">
    <property type="entry name" value="P-loop_NTPase"/>
</dbReference>
<dbReference type="InterPro" id="IPR003593">
    <property type="entry name" value="AAA+_ATPase"/>
</dbReference>
<dbReference type="InterPro" id="IPR015854">
    <property type="entry name" value="ABC_transpr_LolD-like"/>
</dbReference>
<dbReference type="InterPro" id="IPR017911">
    <property type="entry name" value="MacB-like_ATP-bd"/>
</dbReference>
<dbReference type="CDD" id="cd03255">
    <property type="entry name" value="ABC_MJ0796_LolCDE_FtsE"/>
    <property type="match status" value="1"/>
</dbReference>
<dbReference type="GO" id="GO:0005524">
    <property type="term" value="F:ATP binding"/>
    <property type="evidence" value="ECO:0007669"/>
    <property type="project" value="UniProtKB-KW"/>
</dbReference>
<dbReference type="GO" id="GO:0022857">
    <property type="term" value="F:transmembrane transporter activity"/>
    <property type="evidence" value="ECO:0007669"/>
    <property type="project" value="TreeGrafter"/>
</dbReference>
<keyword evidence="2" id="KW-0547">Nucleotide-binding</keyword>
<evidence type="ECO:0000313" key="4">
    <source>
        <dbReference type="EMBL" id="AWV88480.1"/>
    </source>
</evidence>
<dbReference type="Proteomes" id="UP000249799">
    <property type="component" value="Chromosome"/>
</dbReference>